<dbReference type="EMBL" id="LT635768">
    <property type="protein sequence ID" value="SGZ56577.1"/>
    <property type="molecule type" value="Genomic_DNA"/>
</dbReference>
<dbReference type="AlphaFoldDB" id="A0A1L0BZ17"/>
<protein>
    <submittedName>
        <fullName evidence="5">CIC11C00000004557</fullName>
    </submittedName>
</protein>
<feature type="compositionally biased region" description="Polar residues" evidence="3">
    <location>
        <begin position="572"/>
        <end position="587"/>
    </location>
</feature>
<dbReference type="GO" id="GO:0003700">
    <property type="term" value="F:DNA-binding transcription factor activity"/>
    <property type="evidence" value="ECO:0007669"/>
    <property type="project" value="UniProtKB-UniRule"/>
</dbReference>
<evidence type="ECO:0000313" key="6">
    <source>
        <dbReference type="Proteomes" id="UP000182259"/>
    </source>
</evidence>
<feature type="region of interest" description="Disordered" evidence="3">
    <location>
        <begin position="538"/>
        <end position="587"/>
    </location>
</feature>
<evidence type="ECO:0000256" key="2">
    <source>
        <dbReference type="PROSITE-ProRule" id="PRU00850"/>
    </source>
</evidence>
<dbReference type="GO" id="GO:0051321">
    <property type="term" value="P:meiotic cell cycle"/>
    <property type="evidence" value="ECO:0007669"/>
    <property type="project" value="TreeGrafter"/>
</dbReference>
<gene>
    <name evidence="5" type="ORF">SAMEA4029009_CIC11G00000004557</name>
</gene>
<dbReference type="Gene3D" id="2.60.40.1390">
    <property type="entry name" value="NDT80 DNA-binding domain"/>
    <property type="match status" value="1"/>
</dbReference>
<feature type="DNA-binding region" description="NDT80" evidence="2">
    <location>
        <begin position="258"/>
        <end position="502"/>
    </location>
</feature>
<evidence type="ECO:0000256" key="1">
    <source>
        <dbReference type="ARBA" id="ARBA00023125"/>
    </source>
</evidence>
<evidence type="ECO:0000256" key="3">
    <source>
        <dbReference type="SAM" id="MobiDB-lite"/>
    </source>
</evidence>
<dbReference type="Proteomes" id="UP000182259">
    <property type="component" value="Chromosome V"/>
</dbReference>
<reference evidence="6" key="1">
    <citation type="submission" date="2016-10" db="EMBL/GenBank/DDBJ databases">
        <authorList>
            <person name="Geijer C."/>
            <person name="Jareborg N."/>
            <person name="Dainat J."/>
        </authorList>
    </citation>
    <scope>NUCLEOTIDE SEQUENCE [LARGE SCALE GENOMIC DNA]</scope>
    <source>
        <strain evidence="6">PYCC 4715</strain>
    </source>
</reference>
<dbReference type="InterPro" id="IPR052605">
    <property type="entry name" value="Fungal_trans_regulator"/>
</dbReference>
<feature type="domain" description="NDT80" evidence="4">
    <location>
        <begin position="258"/>
        <end position="502"/>
    </location>
</feature>
<evidence type="ECO:0000259" key="4">
    <source>
        <dbReference type="PROSITE" id="PS51517"/>
    </source>
</evidence>
<dbReference type="InterPro" id="IPR008967">
    <property type="entry name" value="p53-like_TF_DNA-bd_sf"/>
</dbReference>
<dbReference type="PANTHER" id="PTHR35144:SF1">
    <property type="entry name" value="PROTEIN PACG"/>
    <property type="match status" value="1"/>
</dbReference>
<sequence length="671" mass="73648">MNEKGRMDDLASLFLPDLLQPLADLPSRKPLEEFVFHGRSDISTPLSSGLGMFMALSEDADLAPVTSGSGPFGNGVSGPSLGPSTNSGPSTAGSGPGATQPYQPGTYIPTGPNPNQMGYYPQPLYNPAFPNTDMGVHNNFQRHHYSMFPDLDFAHALRYAEFIPAEAGFQQSHCHHQMMPVQQAFSLSTVIGQFDSVGWPQGDDMGHTGALSYGRGTPEMGALAGSTGPMLVIENADKLEIKQEVDSLASQTRKSKKPLVSDRTKGDQDIQMDYSPSALDNLLKLAPSDYATHPPVQLTDSEGNPVKTYFTGSLDGRLLTNDYDNYNLICSYSGTPNPNEVYTPRVISCYRRNFVSAHLRFTMDKFPLGLYLNGEPVTQFRIKIGAVTDGKEQKGVLFMIVNDKDKSTKKERNRNSIGGINLLDKNSVIELQECDRENDFWIKKLQFRSATSNSSSLNLQTYYRITASIEAETNNSSAVLHDIMGACMTVRGRNPTFFQDRKDFRIKTSPGEGSEVTNINKHHTDSVTVPVVQNPLLVKEEDIDDVQPEKEVESEPEKESKDSTDASDGDGETSNQSDAQVSSRAAQTGISRVASVGDFIASKIQDAEKNYHYFPILNVYYLPPINVVYFPHGAHQDNTGGDGTTSREGETATNAPNAPGEKKRRSKVYFR</sequence>
<dbReference type="Pfam" id="PF05224">
    <property type="entry name" value="NDT80_PhoG"/>
    <property type="match status" value="1"/>
</dbReference>
<evidence type="ECO:0000313" key="5">
    <source>
        <dbReference type="EMBL" id="SGZ56577.1"/>
    </source>
</evidence>
<dbReference type="InterPro" id="IPR037141">
    <property type="entry name" value="NDT80_DNA-bd_dom_sf"/>
</dbReference>
<dbReference type="GO" id="GO:0003677">
    <property type="term" value="F:DNA binding"/>
    <property type="evidence" value="ECO:0007669"/>
    <property type="project" value="UniProtKB-KW"/>
</dbReference>
<feature type="region of interest" description="Disordered" evidence="3">
    <location>
        <begin position="505"/>
        <end position="525"/>
    </location>
</feature>
<organism evidence="5 6">
    <name type="scientific">Sungouiella intermedia</name>
    <dbReference type="NCBI Taxonomy" id="45354"/>
    <lineage>
        <taxon>Eukaryota</taxon>
        <taxon>Fungi</taxon>
        <taxon>Dikarya</taxon>
        <taxon>Ascomycota</taxon>
        <taxon>Saccharomycotina</taxon>
        <taxon>Pichiomycetes</taxon>
        <taxon>Metschnikowiaceae</taxon>
        <taxon>Sungouiella</taxon>
    </lineage>
</organism>
<feature type="compositionally biased region" description="Basic residues" evidence="3">
    <location>
        <begin position="662"/>
        <end position="671"/>
    </location>
</feature>
<dbReference type="GO" id="GO:0000228">
    <property type="term" value="C:nuclear chromosome"/>
    <property type="evidence" value="ECO:0007669"/>
    <property type="project" value="TreeGrafter"/>
</dbReference>
<dbReference type="PROSITE" id="PS51517">
    <property type="entry name" value="NDT80"/>
    <property type="match status" value="1"/>
</dbReference>
<feature type="region of interest" description="Disordered" evidence="3">
    <location>
        <begin position="638"/>
        <end position="671"/>
    </location>
</feature>
<dbReference type="PANTHER" id="PTHR35144">
    <property type="entry name" value="MEIOSIS-SPECIFIC TRANSCRIPTION FACTOR NDT80"/>
    <property type="match status" value="1"/>
</dbReference>
<feature type="compositionally biased region" description="Basic and acidic residues" evidence="3">
    <location>
        <begin position="547"/>
        <end position="564"/>
    </location>
</feature>
<feature type="compositionally biased region" description="Basic and acidic residues" evidence="3">
    <location>
        <begin position="259"/>
        <end position="268"/>
    </location>
</feature>
<dbReference type="GO" id="GO:0045944">
    <property type="term" value="P:positive regulation of transcription by RNA polymerase II"/>
    <property type="evidence" value="ECO:0007669"/>
    <property type="project" value="TreeGrafter"/>
</dbReference>
<dbReference type="InterPro" id="IPR024061">
    <property type="entry name" value="NDT80_DNA-bd_dom"/>
</dbReference>
<proteinExistence type="predicted"/>
<keyword evidence="1 2" id="KW-0238">DNA-binding</keyword>
<feature type="compositionally biased region" description="Low complexity" evidence="3">
    <location>
        <begin position="82"/>
        <end position="99"/>
    </location>
</feature>
<feature type="region of interest" description="Disordered" evidence="3">
    <location>
        <begin position="247"/>
        <end position="270"/>
    </location>
</feature>
<accession>A0A1L0BZ17</accession>
<dbReference type="SUPFAM" id="SSF49417">
    <property type="entry name" value="p53-like transcription factors"/>
    <property type="match status" value="1"/>
</dbReference>
<feature type="region of interest" description="Disordered" evidence="3">
    <location>
        <begin position="66"/>
        <end position="115"/>
    </location>
</feature>
<name>A0A1L0BZ17_9ASCO</name>